<comment type="function">
    <text evidence="4">Required for maturation of urease via the functional incorporation of the urease nickel metallocenter.</text>
</comment>
<keyword evidence="6" id="KW-1185">Reference proteome</keyword>
<protein>
    <recommendedName>
        <fullName evidence="4">Urease accessory protein UreD</fullName>
    </recommendedName>
</protein>
<organism evidence="5 6">
    <name type="scientific">SAR92 clade bacterium H455</name>
    <dbReference type="NCBI Taxonomy" id="2974818"/>
    <lineage>
        <taxon>Bacteria</taxon>
        <taxon>Pseudomonadati</taxon>
        <taxon>Pseudomonadota</taxon>
        <taxon>Gammaproteobacteria</taxon>
        <taxon>Cellvibrionales</taxon>
        <taxon>Porticoccaceae</taxon>
        <taxon>SAR92 clade</taxon>
    </lineage>
</organism>
<evidence type="ECO:0000256" key="1">
    <source>
        <dbReference type="ARBA" id="ARBA00007177"/>
    </source>
</evidence>
<comment type="subunit">
    <text evidence="4">UreD, UreF and UreG form a complex that acts as a GTP-hydrolysis-dependent molecular chaperone, activating the urease apoprotein by helping to assemble the nickel containing metallocenter of UreC. The UreE protein probably delivers the nickel.</text>
</comment>
<keyword evidence="2 4" id="KW-0996">Nickel insertion</keyword>
<dbReference type="Pfam" id="PF01774">
    <property type="entry name" value="UreD"/>
    <property type="match status" value="1"/>
</dbReference>
<proteinExistence type="inferred from homology"/>
<name>A0ABY5TS46_9GAMM</name>
<comment type="subcellular location">
    <subcellularLocation>
        <location evidence="4">Cytoplasm</location>
    </subcellularLocation>
</comment>
<evidence type="ECO:0000256" key="4">
    <source>
        <dbReference type="HAMAP-Rule" id="MF_01384"/>
    </source>
</evidence>
<evidence type="ECO:0000256" key="3">
    <source>
        <dbReference type="ARBA" id="ARBA00023186"/>
    </source>
</evidence>
<dbReference type="PANTHER" id="PTHR33643">
    <property type="entry name" value="UREASE ACCESSORY PROTEIN D"/>
    <property type="match status" value="1"/>
</dbReference>
<dbReference type="InterPro" id="IPR002669">
    <property type="entry name" value="UreD"/>
</dbReference>
<dbReference type="Proteomes" id="UP001059934">
    <property type="component" value="Chromosome"/>
</dbReference>
<sequence length="287" mass="31964">MSNPSAELAVPQQKPSSGWLAELELDYAIRRDKTCLVRKKQRGPLTLQRPFYPEGNICHSYILHPPGGVVGGDTLEIKLQAAEHSHCLITTPGATKFYRSKSDLVSHQTQKISVAKDAVVEWLPQQNIFFPGAQSVLKTQIDIAPGGRFIGWEVHCFGRPANREVFDKGAITSSTEIRLDGELRLVEQLCTHDSALIMSPSGLRGMPMQGSLIAAPCSQTERDQLEHILHCHQYSDSIGLTLVDDILVLRVLGSQIEPILDIFTQMWTQLRSQWLDKSSCSPRIWAT</sequence>
<evidence type="ECO:0000256" key="2">
    <source>
        <dbReference type="ARBA" id="ARBA00022988"/>
    </source>
</evidence>
<dbReference type="HAMAP" id="MF_01384">
    <property type="entry name" value="UreD"/>
    <property type="match status" value="1"/>
</dbReference>
<evidence type="ECO:0000313" key="5">
    <source>
        <dbReference type="EMBL" id="UVW35461.1"/>
    </source>
</evidence>
<keyword evidence="3 4" id="KW-0143">Chaperone</keyword>
<keyword evidence="4" id="KW-0963">Cytoplasm</keyword>
<comment type="similarity">
    <text evidence="1 4">Belongs to the UreD family.</text>
</comment>
<dbReference type="PANTHER" id="PTHR33643:SF1">
    <property type="entry name" value="UREASE ACCESSORY PROTEIN D"/>
    <property type="match status" value="1"/>
</dbReference>
<gene>
    <name evidence="4" type="primary">ureD</name>
    <name evidence="5" type="ORF">NYF23_02340</name>
</gene>
<dbReference type="EMBL" id="CP103416">
    <property type="protein sequence ID" value="UVW35461.1"/>
    <property type="molecule type" value="Genomic_DNA"/>
</dbReference>
<reference evidence="5" key="1">
    <citation type="submission" date="2022-08" db="EMBL/GenBank/DDBJ databases">
        <title>Catabolic pathway analysis in culturable SAR92 clade bacteria reveals their overlooked roles in DMSP degradation in coastal seas.</title>
        <authorList>
            <person name="He X."/>
            <person name="Zhang X."/>
            <person name="Zhang Y."/>
        </authorList>
    </citation>
    <scope>NUCLEOTIDE SEQUENCE</scope>
    <source>
        <strain evidence="5">H455</strain>
    </source>
</reference>
<accession>A0ABY5TS46</accession>
<evidence type="ECO:0000313" key="6">
    <source>
        <dbReference type="Proteomes" id="UP001059934"/>
    </source>
</evidence>